<dbReference type="EMBL" id="CP001819">
    <property type="protein sequence ID" value="ACZ22158.1"/>
    <property type="molecule type" value="Genomic_DNA"/>
</dbReference>
<accession>D1BII1</accession>
<feature type="region of interest" description="Disordered" evidence="1">
    <location>
        <begin position="1"/>
        <end position="34"/>
    </location>
</feature>
<dbReference type="HOGENOM" id="CLU_3375907_0_0_11"/>
<dbReference type="KEGG" id="ske:Sked_22430"/>
<protein>
    <submittedName>
        <fullName evidence="2">Uncharacterized protein</fullName>
    </submittedName>
</protein>
<keyword evidence="3" id="KW-1185">Reference proteome</keyword>
<dbReference type="AlphaFoldDB" id="D1BII1"/>
<dbReference type="STRING" id="446469.Sked_22430"/>
<evidence type="ECO:0000313" key="3">
    <source>
        <dbReference type="Proteomes" id="UP000000322"/>
    </source>
</evidence>
<organism evidence="2 3">
    <name type="scientific">Sanguibacter keddieii (strain ATCC 51767 / DSM 10542 / NCFB 3025 / ST-74)</name>
    <dbReference type="NCBI Taxonomy" id="446469"/>
    <lineage>
        <taxon>Bacteria</taxon>
        <taxon>Bacillati</taxon>
        <taxon>Actinomycetota</taxon>
        <taxon>Actinomycetes</taxon>
        <taxon>Micrococcales</taxon>
        <taxon>Sanguibacteraceae</taxon>
        <taxon>Sanguibacter</taxon>
    </lineage>
</organism>
<proteinExistence type="predicted"/>
<dbReference type="Proteomes" id="UP000000322">
    <property type="component" value="Chromosome"/>
</dbReference>
<reference evidence="2 3" key="1">
    <citation type="journal article" date="2009" name="Stand. Genomic Sci.">
        <title>Complete genome sequence of Sanguibacter keddieii type strain (ST-74).</title>
        <authorList>
            <person name="Ivanova N."/>
            <person name="Sikorski J."/>
            <person name="Sims D."/>
            <person name="Brettin T."/>
            <person name="Detter J.C."/>
            <person name="Han C."/>
            <person name="Lapidus A."/>
            <person name="Copeland A."/>
            <person name="Glavina Del Rio T."/>
            <person name="Nolan M."/>
            <person name="Chen F."/>
            <person name="Lucas S."/>
            <person name="Tice H."/>
            <person name="Cheng J.F."/>
            <person name="Bruce D."/>
            <person name="Goodwin L."/>
            <person name="Pitluck S."/>
            <person name="Pati A."/>
            <person name="Mavromatis K."/>
            <person name="Chen A."/>
            <person name="Palaniappan K."/>
            <person name="D'haeseleer P."/>
            <person name="Chain P."/>
            <person name="Bristow J."/>
            <person name="Eisen J.A."/>
            <person name="Markowitz V."/>
            <person name="Hugenholtz P."/>
            <person name="Goker M."/>
            <person name="Pukall R."/>
            <person name="Klenk H.P."/>
            <person name="Kyrpides N.C."/>
        </authorList>
    </citation>
    <scope>NUCLEOTIDE SEQUENCE [LARGE SCALE GENOMIC DNA]</scope>
    <source>
        <strain evidence="3">ATCC 51767 / DSM 10542 / NCFB 3025 / ST-74</strain>
    </source>
</reference>
<evidence type="ECO:0000313" key="2">
    <source>
        <dbReference type="EMBL" id="ACZ22158.1"/>
    </source>
</evidence>
<gene>
    <name evidence="2" type="ordered locus">Sked_22430</name>
</gene>
<name>D1BII1_SANKS</name>
<sequence length="34" mass="3679">MTLHDHLAGPRTHVRGLTEAEPTGSDQTDVECCT</sequence>
<evidence type="ECO:0000256" key="1">
    <source>
        <dbReference type="SAM" id="MobiDB-lite"/>
    </source>
</evidence>